<protein>
    <recommendedName>
        <fullName evidence="2">Copper type II ascorbate-dependent monooxygenase C-terminal domain-containing protein</fullName>
    </recommendedName>
</protein>
<dbReference type="AlphaFoldDB" id="A0A819QVW0"/>
<dbReference type="InterPro" id="IPR024548">
    <property type="entry name" value="Cu2_monoox_C"/>
</dbReference>
<keyword evidence="1" id="KW-1015">Disulfide bond</keyword>
<evidence type="ECO:0000259" key="2">
    <source>
        <dbReference type="Pfam" id="PF03712"/>
    </source>
</evidence>
<dbReference type="Proteomes" id="UP000663874">
    <property type="component" value="Unassembled WGS sequence"/>
</dbReference>
<feature type="domain" description="Copper type II ascorbate-dependent monooxygenase C-terminal" evidence="2">
    <location>
        <begin position="43"/>
        <end position="117"/>
    </location>
</feature>
<evidence type="ECO:0000313" key="4">
    <source>
        <dbReference type="Proteomes" id="UP000663874"/>
    </source>
</evidence>
<comment type="caution">
    <text evidence="3">The sequence shown here is derived from an EMBL/GenBank/DDBJ whole genome shotgun (WGS) entry which is preliminary data.</text>
</comment>
<dbReference type="PANTHER" id="PTHR10157">
    <property type="entry name" value="DOPAMINE BETA HYDROXYLASE RELATED"/>
    <property type="match status" value="1"/>
</dbReference>
<dbReference type="EMBL" id="CAJOBE010007496">
    <property type="protein sequence ID" value="CAF4037919.1"/>
    <property type="molecule type" value="Genomic_DNA"/>
</dbReference>
<dbReference type="PANTHER" id="PTHR10157:SF23">
    <property type="entry name" value="MOXD1 HOMOLOG 1"/>
    <property type="match status" value="1"/>
</dbReference>
<accession>A0A819QVW0</accession>
<evidence type="ECO:0000313" key="3">
    <source>
        <dbReference type="EMBL" id="CAF4037919.1"/>
    </source>
</evidence>
<dbReference type="SUPFAM" id="SSF49742">
    <property type="entry name" value="PHM/PNGase F"/>
    <property type="match status" value="1"/>
</dbReference>
<proteinExistence type="predicted"/>
<evidence type="ECO:0000256" key="1">
    <source>
        <dbReference type="ARBA" id="ARBA00023157"/>
    </source>
</evidence>
<dbReference type="InterPro" id="IPR000945">
    <property type="entry name" value="DBH-like"/>
</dbReference>
<dbReference type="Pfam" id="PF03712">
    <property type="entry name" value="Cu2_monoox_C"/>
    <property type="match status" value="1"/>
</dbReference>
<organism evidence="3 4">
    <name type="scientific">Rotaria sordida</name>
    <dbReference type="NCBI Taxonomy" id="392033"/>
    <lineage>
        <taxon>Eukaryota</taxon>
        <taxon>Metazoa</taxon>
        <taxon>Spiralia</taxon>
        <taxon>Gnathifera</taxon>
        <taxon>Rotifera</taxon>
        <taxon>Eurotatoria</taxon>
        <taxon>Bdelloidea</taxon>
        <taxon>Philodinida</taxon>
        <taxon>Philodinidae</taxon>
        <taxon>Rotaria</taxon>
    </lineage>
</organism>
<sequence length="118" mass="13596">MVRIHFDNSKLLSNNYDNSGIRFYIGNELRKYDLGYLTFAVHESSAGIAIPPVVNQFEIDAYCPVDFSQKFPESGITVISAFPHSHFQGKSVWTKIILNKRAVEYLFNAESFNFNYQF</sequence>
<dbReference type="InterPro" id="IPR014784">
    <property type="entry name" value="Cu2_ascorb_mOase-like_C"/>
</dbReference>
<gene>
    <name evidence="3" type="ORF">FNK824_LOCUS28015</name>
</gene>
<dbReference type="InterPro" id="IPR008977">
    <property type="entry name" value="PHM/PNGase_F_dom_sf"/>
</dbReference>
<reference evidence="3" key="1">
    <citation type="submission" date="2021-02" db="EMBL/GenBank/DDBJ databases">
        <authorList>
            <person name="Nowell W R."/>
        </authorList>
    </citation>
    <scope>NUCLEOTIDE SEQUENCE</scope>
</reference>
<dbReference type="GO" id="GO:0004500">
    <property type="term" value="F:dopamine beta-monooxygenase activity"/>
    <property type="evidence" value="ECO:0007669"/>
    <property type="project" value="InterPro"/>
</dbReference>
<name>A0A819QVW0_9BILA</name>
<dbReference type="Gene3D" id="2.60.120.230">
    <property type="match status" value="1"/>
</dbReference>